<dbReference type="Proteomes" id="UP000295606">
    <property type="component" value="Unassembled WGS sequence"/>
</dbReference>
<dbReference type="OrthoDB" id="9770871at2"/>
<sequence>MRAPNARERKMINRKWFYATPIAVAASALAVAACGGNDSKPGLSSVKNIVVIYAENRSFDNLYGSFPNANGLQNASAQSAQQLDRDGSVLATLPTVWNGLTQTGVTPVVTAAMTENMPNAPFAIDDAKGYNVPLSVTTRDLYHRFYENQMQIHGGKNDMFAAYGDSGGLVMGHYTTSAEKLPLWKLAQQYTLADNFFMGAFGGSFLNHQWLICACTPYYANADTNPAKPTISTVDADGVSLTLASNSPKSALDGAPKFVKSGNLTPDFYAVNTMQPPYQPSGNAAASGGDANLADPSNASTMPAQTAQNIGDLLSNAGVTWAWYGGAWGAAVSAAQNSTSGVIYGANMTAPNFQPHHQPFNYFANYAPGTDARAKHLLDGGMDGTAFIKAIDAGALPAVAFYKPQGNLNEHAGYTDVASGDQHIADVIAHLQKSPQWNNMVVVVTYDENGGFWDHVAPPKGDRWGPGSRIPALIISPYAKKGYVDHTQYDTTSILRLITRRFSLPTLQGLANRDAALKSNGAQPMGDLTNALDVKL</sequence>
<dbReference type="Gene3D" id="3.40.720.10">
    <property type="entry name" value="Alkaline Phosphatase, subunit A"/>
    <property type="match status" value="2"/>
</dbReference>
<reference evidence="4 5" key="1">
    <citation type="submission" date="2019-03" db="EMBL/GenBank/DDBJ databases">
        <title>Paraburkholderia sp. isolated from native Mimosa gymnas in Guartela State Park, Brazil.</title>
        <authorList>
            <person name="Paulitsch F."/>
            <person name="Hungria M."/>
            <person name="Delamuta J.R.M."/>
            <person name="Ribeiro R.A."/>
            <person name="Dall'Agnol R."/>
            <person name="Silva J.S.B."/>
        </authorList>
    </citation>
    <scope>NUCLEOTIDE SEQUENCE [LARGE SCALE GENOMIC DNA]</scope>
    <source>
        <strain evidence="4 5">CNPSo 3008</strain>
    </source>
</reference>
<dbReference type="Pfam" id="PF04185">
    <property type="entry name" value="Phosphoesterase"/>
    <property type="match status" value="1"/>
</dbReference>
<feature type="compositionally biased region" description="Low complexity" evidence="2">
    <location>
        <begin position="281"/>
        <end position="295"/>
    </location>
</feature>
<evidence type="ECO:0000256" key="1">
    <source>
        <dbReference type="ARBA" id="ARBA00022801"/>
    </source>
</evidence>
<accession>A0A4R5LJM7</accession>
<feature type="region of interest" description="Disordered" evidence="2">
    <location>
        <begin position="279"/>
        <end position="303"/>
    </location>
</feature>
<keyword evidence="1" id="KW-0378">Hydrolase</keyword>
<dbReference type="CDD" id="cd16013">
    <property type="entry name" value="AcpA"/>
    <property type="match status" value="1"/>
</dbReference>
<gene>
    <name evidence="4" type="primary">acpA</name>
    <name evidence="4" type="ORF">E1N52_07840</name>
</gene>
<evidence type="ECO:0000256" key="3">
    <source>
        <dbReference type="SAM" id="SignalP"/>
    </source>
</evidence>
<feature type="signal peptide" evidence="3">
    <location>
        <begin position="1"/>
        <end position="32"/>
    </location>
</feature>
<dbReference type="PANTHER" id="PTHR31956">
    <property type="entry name" value="NON-SPECIFIC PHOSPHOLIPASE C4-RELATED"/>
    <property type="match status" value="1"/>
</dbReference>
<organism evidence="4 5">
    <name type="scientific">Paraburkholderia guartelaensis</name>
    <dbReference type="NCBI Taxonomy" id="2546446"/>
    <lineage>
        <taxon>Bacteria</taxon>
        <taxon>Pseudomonadati</taxon>
        <taxon>Pseudomonadota</taxon>
        <taxon>Betaproteobacteria</taxon>
        <taxon>Burkholderiales</taxon>
        <taxon>Burkholderiaceae</taxon>
        <taxon>Paraburkholderia</taxon>
    </lineage>
</organism>
<evidence type="ECO:0000313" key="5">
    <source>
        <dbReference type="Proteomes" id="UP000295606"/>
    </source>
</evidence>
<evidence type="ECO:0000313" key="4">
    <source>
        <dbReference type="EMBL" id="TDG09683.1"/>
    </source>
</evidence>
<dbReference type="EMBL" id="SMOD01000004">
    <property type="protein sequence ID" value="TDG09683.1"/>
    <property type="molecule type" value="Genomic_DNA"/>
</dbReference>
<dbReference type="InterPro" id="IPR017850">
    <property type="entry name" value="Alkaline_phosphatase_core_sf"/>
</dbReference>
<evidence type="ECO:0000256" key="2">
    <source>
        <dbReference type="SAM" id="MobiDB-lite"/>
    </source>
</evidence>
<dbReference type="SUPFAM" id="SSF53649">
    <property type="entry name" value="Alkaline phosphatase-like"/>
    <property type="match status" value="1"/>
</dbReference>
<dbReference type="PANTHER" id="PTHR31956:SF1">
    <property type="entry name" value="NON-SPECIFIC PHOSPHOLIPASE C1"/>
    <property type="match status" value="1"/>
</dbReference>
<protein>
    <submittedName>
        <fullName evidence="4">Acid phosphatase</fullName>
    </submittedName>
</protein>
<dbReference type="AlphaFoldDB" id="A0A4R5LJM7"/>
<keyword evidence="3" id="KW-0732">Signal</keyword>
<dbReference type="NCBIfam" id="TIGR03397">
    <property type="entry name" value="acid_phos_Burk"/>
    <property type="match status" value="1"/>
</dbReference>
<name>A0A4R5LJM7_9BURK</name>
<dbReference type="InterPro" id="IPR007312">
    <property type="entry name" value="Phosphoesterase"/>
</dbReference>
<dbReference type="PROSITE" id="PS51257">
    <property type="entry name" value="PROKAR_LIPOPROTEIN"/>
    <property type="match status" value="1"/>
</dbReference>
<dbReference type="InterPro" id="IPR017768">
    <property type="entry name" value="AcpA"/>
</dbReference>
<proteinExistence type="predicted"/>
<comment type="caution">
    <text evidence="4">The sequence shown here is derived from an EMBL/GenBank/DDBJ whole genome shotgun (WGS) entry which is preliminary data.</text>
</comment>
<feature type="chain" id="PRO_5020573536" evidence="3">
    <location>
        <begin position="33"/>
        <end position="536"/>
    </location>
</feature>
<dbReference type="GO" id="GO:0003993">
    <property type="term" value="F:acid phosphatase activity"/>
    <property type="evidence" value="ECO:0007669"/>
    <property type="project" value="InterPro"/>
</dbReference>